<dbReference type="PROSITE" id="PS51526">
    <property type="entry name" value="RFX_DBD"/>
    <property type="match status" value="1"/>
</dbReference>
<dbReference type="Gene3D" id="1.10.10.10">
    <property type="entry name" value="Winged helix-like DNA-binding domain superfamily/Winged helix DNA-binding domain"/>
    <property type="match status" value="1"/>
</dbReference>
<proteinExistence type="predicted"/>
<feature type="region of interest" description="Disordered" evidence="1">
    <location>
        <begin position="570"/>
        <end position="673"/>
    </location>
</feature>
<evidence type="ECO:0000259" key="2">
    <source>
        <dbReference type="PROSITE" id="PS51526"/>
    </source>
</evidence>
<gene>
    <name evidence="3" type="ORF">LODBEIA_P50030</name>
</gene>
<feature type="compositionally biased region" description="Basic residues" evidence="1">
    <location>
        <begin position="601"/>
        <end position="613"/>
    </location>
</feature>
<dbReference type="SUPFAM" id="SSF46785">
    <property type="entry name" value="Winged helix' DNA-binding domain"/>
    <property type="match status" value="1"/>
</dbReference>
<feature type="compositionally biased region" description="Low complexity" evidence="1">
    <location>
        <begin position="32"/>
        <end position="48"/>
    </location>
</feature>
<feature type="domain" description="RFX-type winged-helix" evidence="2">
    <location>
        <begin position="454"/>
        <end position="544"/>
    </location>
</feature>
<dbReference type="InterPro" id="IPR036390">
    <property type="entry name" value="WH_DNA-bd_sf"/>
</dbReference>
<feature type="compositionally biased region" description="Acidic residues" evidence="1">
    <location>
        <begin position="637"/>
        <end position="646"/>
    </location>
</feature>
<reference evidence="3 4" key="1">
    <citation type="submission" date="2024-03" db="EMBL/GenBank/DDBJ databases">
        <authorList>
            <person name="Brejova B."/>
        </authorList>
    </citation>
    <scope>NUCLEOTIDE SEQUENCE [LARGE SCALE GENOMIC DNA]</scope>
    <source>
        <strain evidence="3 4">CBS 14171</strain>
    </source>
</reference>
<accession>A0ABP0ZRM0</accession>
<dbReference type="Proteomes" id="UP001497383">
    <property type="component" value="Chromosome 6"/>
</dbReference>
<feature type="compositionally biased region" description="Polar residues" evidence="1">
    <location>
        <begin position="111"/>
        <end position="125"/>
    </location>
</feature>
<keyword evidence="4" id="KW-1185">Reference proteome</keyword>
<feature type="region of interest" description="Disordered" evidence="1">
    <location>
        <begin position="1082"/>
        <end position="1108"/>
    </location>
</feature>
<dbReference type="GeneID" id="92210199"/>
<protein>
    <recommendedName>
        <fullName evidence="2">RFX-type winged-helix domain-containing protein</fullName>
    </recommendedName>
</protein>
<feature type="compositionally biased region" description="Basic residues" evidence="1">
    <location>
        <begin position="1"/>
        <end position="12"/>
    </location>
</feature>
<organism evidence="3 4">
    <name type="scientific">Lodderomyces beijingensis</name>
    <dbReference type="NCBI Taxonomy" id="1775926"/>
    <lineage>
        <taxon>Eukaryota</taxon>
        <taxon>Fungi</taxon>
        <taxon>Dikarya</taxon>
        <taxon>Ascomycota</taxon>
        <taxon>Saccharomycotina</taxon>
        <taxon>Pichiomycetes</taxon>
        <taxon>Debaryomycetaceae</taxon>
        <taxon>Candida/Lodderomyces clade</taxon>
        <taxon>Lodderomyces</taxon>
    </lineage>
</organism>
<evidence type="ECO:0000256" key="1">
    <source>
        <dbReference type="SAM" id="MobiDB-lite"/>
    </source>
</evidence>
<dbReference type="Pfam" id="PF02257">
    <property type="entry name" value="RFX_DNA_binding"/>
    <property type="match status" value="1"/>
</dbReference>
<feature type="region of interest" description="Disordered" evidence="1">
    <location>
        <begin position="990"/>
        <end position="1017"/>
    </location>
</feature>
<feature type="compositionally biased region" description="Pro residues" evidence="1">
    <location>
        <begin position="235"/>
        <end position="247"/>
    </location>
</feature>
<dbReference type="InterPro" id="IPR003150">
    <property type="entry name" value="DNA-bd_RFX"/>
</dbReference>
<feature type="region of interest" description="Disordered" evidence="1">
    <location>
        <begin position="1"/>
        <end position="172"/>
    </location>
</feature>
<name>A0ABP0ZRM0_9ASCO</name>
<dbReference type="InterPro" id="IPR036388">
    <property type="entry name" value="WH-like_DNA-bd_sf"/>
</dbReference>
<dbReference type="RefSeq" id="XP_066831941.1">
    <property type="nucleotide sequence ID" value="XM_066975288.1"/>
</dbReference>
<feature type="compositionally biased region" description="Low complexity" evidence="1">
    <location>
        <begin position="248"/>
        <end position="287"/>
    </location>
</feature>
<feature type="compositionally biased region" description="Polar residues" evidence="1">
    <location>
        <begin position="1096"/>
        <end position="1108"/>
    </location>
</feature>
<feature type="region of interest" description="Disordered" evidence="1">
    <location>
        <begin position="227"/>
        <end position="288"/>
    </location>
</feature>
<feature type="compositionally biased region" description="Basic residues" evidence="1">
    <location>
        <begin position="653"/>
        <end position="667"/>
    </location>
</feature>
<dbReference type="EMBL" id="OZ022410">
    <property type="protein sequence ID" value="CAK9441134.1"/>
    <property type="molecule type" value="Genomic_DNA"/>
</dbReference>
<sequence>MSTPHKSHKRQKSSVSNPGFYFVNKDQPQLPPTQQQSQQSLPSFSHQQGLPPNEEHDPYPNYNFVAPDMNRSKISASGRLPGDYSHETQQGSPLKRGASSAFDHGSDLPNIATSSSVQPQPSFFYSVSHYHDPSVQSQQSQQNSATNAPTSSSSDQSSTFQPSQYHQPQLPMFGGGGVTALAPALAPSSFAYNTHSQPSMYATIEGSASNNLSSFAHSYTATSSKQYPMPATGFAPPPPPPPPPPHAPSSSLASSSFATAATPQPLGTAPMAASTTTPTTASASASAYNRHQKNNLSISSHLTLFNLNSHPNEPLSEPSLKRTGKESNAVLNDLIFGLTSVDGSNINNFLLSVLYKINLPFPLDDFYNLLYNNDRQRPYVSNFNFHQKLDKTPVSPSSSEISIHIINSLLNTFKNPSSLTDYFPAHDDKESKLNTINYHELLRTFLAIKVLSDMMIQLPLTSDEDPQNYTIPRLSIYKTYYIICQKLIASYPSSSNTASEQQKLILGQSKLGKLIKMVYPNLLIKRLGSRGESKYNYLGVIWNENIINDSMKQLCEENELQDLTEIFSSDNANANSNRPNPFMASLGPPPGDVLSNMSTPRKSHRRLSSKSKIKLGQISESFPDSGDHNGGRGIGGEDNDNDDDDQQQQQQQHQHHHHHHQHHQHHHQKEELQVANPISSPRLSFVKPFLMYPNDQNFTVLAKNERNWFQTLLDNVYSQNPHIDRNLVESILLQNANLKNNFSLLRNLIDSVIKPLSDDRITFDKKNVDLSLYLVIVLEVLPYLLLIKASADINLLKNLRLNLLHVINNLNSELKNVDSSKFPLSNSTIFLISLKKLINLNDLLITFIKLINKKSSKSMMSTDIENFLKINSQTIKLDEDTGDSNHNFFFNLSTTSMGEINFNFKNDILSNDLIYTLIGYNYDPKVNSELKSSISMNFITEEINIIDEFFKNDLLKFLSSSYYDDDYDDDDESGSQVATNLHNIDTQVDSVPQSGDLSQSQLQSQSAGSQKVPGDGSETVLTAGEMAKLNSLIGLIDIKLLSSHFKSKYPILIYNNYIAYILNDILKYIFLKQQQAQLQQQQQQQQQQRASEDSGSESQQPKSSNPLGENSFGNWWVFNSFIQEYMSLMGEIVGLQDCIAQG</sequence>
<feature type="compositionally biased region" description="Low complexity" evidence="1">
    <location>
        <begin position="134"/>
        <end position="164"/>
    </location>
</feature>
<feature type="compositionally biased region" description="Polar residues" evidence="1">
    <location>
        <begin position="570"/>
        <end position="579"/>
    </location>
</feature>
<evidence type="ECO:0000313" key="3">
    <source>
        <dbReference type="EMBL" id="CAK9441134.1"/>
    </source>
</evidence>
<evidence type="ECO:0000313" key="4">
    <source>
        <dbReference type="Proteomes" id="UP001497383"/>
    </source>
</evidence>
<dbReference type="SUPFAM" id="SSF101447">
    <property type="entry name" value="Formin homology 2 domain (FH2 domain)"/>
    <property type="match status" value="1"/>
</dbReference>
<feature type="compositionally biased region" description="Low complexity" evidence="1">
    <location>
        <begin position="993"/>
        <end position="1010"/>
    </location>
</feature>